<dbReference type="InterPro" id="IPR007560">
    <property type="entry name" value="Restrct_endonuc_IV_Mrr"/>
</dbReference>
<dbReference type="SUPFAM" id="SSF52980">
    <property type="entry name" value="Restriction endonuclease-like"/>
    <property type="match status" value="1"/>
</dbReference>
<accession>A0A2N3HYB3</accession>
<keyword evidence="1 3" id="KW-0547">Nucleotide-binding</keyword>
<sequence length="296" mass="33889">MNNSVSVENRDSQLSNASSNKLILVRKASGDEEAFEIEKLERSLQNAGASTFAIDKILKNIEAWIFTGVSTKQIYSRAFSILRREKNTSAMRYRLKKAIMELGPTGYPFEQFIGQLFKKQGFEIEVGVVVDGVCVTHEMDVIATHNKVQHLVECKYHKDQGKHVSVQVPLYVRSRVNDIIEKRKDMPEYKGLSFTGWVVTNTRFSEDSIQYGTSSGLNLLAWDYPRKNGLKECIEEFRLYPVTILDTLTKIQKKELMDQSILTCLQLKENEHLLDAFALSENKMKKLRTELKHICG</sequence>
<dbReference type="InterPro" id="IPR005144">
    <property type="entry name" value="ATP-cone_dom"/>
</dbReference>
<dbReference type="EMBL" id="MVDD01000006">
    <property type="protein sequence ID" value="PKQ63066.1"/>
    <property type="molecule type" value="Genomic_DNA"/>
</dbReference>
<dbReference type="GO" id="GO:0009307">
    <property type="term" value="P:DNA restriction-modification system"/>
    <property type="evidence" value="ECO:0007669"/>
    <property type="project" value="InterPro"/>
</dbReference>
<feature type="domain" description="ATP-cone" evidence="4">
    <location>
        <begin position="23"/>
        <end position="101"/>
    </location>
</feature>
<evidence type="ECO:0000256" key="2">
    <source>
        <dbReference type="ARBA" id="ARBA00022840"/>
    </source>
</evidence>
<evidence type="ECO:0000256" key="3">
    <source>
        <dbReference type="PROSITE-ProRule" id="PRU00492"/>
    </source>
</evidence>
<proteinExistence type="predicted"/>
<organism evidence="5 6">
    <name type="scientific">Labilibaculum filiforme</name>
    <dbReference type="NCBI Taxonomy" id="1940526"/>
    <lineage>
        <taxon>Bacteria</taxon>
        <taxon>Pseudomonadati</taxon>
        <taxon>Bacteroidota</taxon>
        <taxon>Bacteroidia</taxon>
        <taxon>Marinilabiliales</taxon>
        <taxon>Marinifilaceae</taxon>
        <taxon>Labilibaculum</taxon>
    </lineage>
</organism>
<dbReference type="InterPro" id="IPR011856">
    <property type="entry name" value="tRNA_endonuc-like_dom_sf"/>
</dbReference>
<dbReference type="GO" id="GO:0003677">
    <property type="term" value="F:DNA binding"/>
    <property type="evidence" value="ECO:0007669"/>
    <property type="project" value="InterPro"/>
</dbReference>
<gene>
    <name evidence="5" type="ORF">BZG02_09870</name>
</gene>
<dbReference type="GO" id="GO:0004519">
    <property type="term" value="F:endonuclease activity"/>
    <property type="evidence" value="ECO:0007669"/>
    <property type="project" value="InterPro"/>
</dbReference>
<dbReference type="GO" id="GO:0005524">
    <property type="term" value="F:ATP binding"/>
    <property type="evidence" value="ECO:0007669"/>
    <property type="project" value="UniProtKB-UniRule"/>
</dbReference>
<name>A0A2N3HYB3_9BACT</name>
<dbReference type="Proteomes" id="UP000233535">
    <property type="component" value="Unassembled WGS sequence"/>
</dbReference>
<evidence type="ECO:0000313" key="6">
    <source>
        <dbReference type="Proteomes" id="UP000233535"/>
    </source>
</evidence>
<dbReference type="OrthoDB" id="320396at2"/>
<reference evidence="5 6" key="1">
    <citation type="journal article" date="2017" name="Front. Microbiol.">
        <title>Labilibaculum manganireducens gen. nov., sp. nov. and Labilibaculum filiforme sp. nov., Novel Bacteroidetes Isolated from Subsurface Sediments of the Baltic Sea.</title>
        <authorList>
            <person name="Vandieken V."/>
            <person name="Marshall I.P."/>
            <person name="Niemann H."/>
            <person name="Engelen B."/>
            <person name="Cypionka H."/>
        </authorList>
    </citation>
    <scope>NUCLEOTIDE SEQUENCE [LARGE SCALE GENOMIC DNA]</scope>
    <source>
        <strain evidence="5 6">59.16B</strain>
    </source>
</reference>
<dbReference type="RefSeq" id="WP_101261272.1">
    <property type="nucleotide sequence ID" value="NZ_MVDD01000006.1"/>
</dbReference>
<dbReference type="Gene3D" id="3.40.1350.10">
    <property type="match status" value="1"/>
</dbReference>
<evidence type="ECO:0000313" key="5">
    <source>
        <dbReference type="EMBL" id="PKQ63066.1"/>
    </source>
</evidence>
<evidence type="ECO:0000259" key="4">
    <source>
        <dbReference type="PROSITE" id="PS51161"/>
    </source>
</evidence>
<dbReference type="InterPro" id="IPR011335">
    <property type="entry name" value="Restrct_endonuc-II-like"/>
</dbReference>
<keyword evidence="2 3" id="KW-0067">ATP-binding</keyword>
<dbReference type="PROSITE" id="PS51161">
    <property type="entry name" value="ATP_CONE"/>
    <property type="match status" value="1"/>
</dbReference>
<comment type="caution">
    <text evidence="5">The sequence shown here is derived from an EMBL/GenBank/DDBJ whole genome shotgun (WGS) entry which is preliminary data.</text>
</comment>
<dbReference type="AlphaFoldDB" id="A0A2N3HYB3"/>
<dbReference type="Pfam" id="PF04471">
    <property type="entry name" value="Mrr_cat"/>
    <property type="match status" value="1"/>
</dbReference>
<protein>
    <submittedName>
        <fullName evidence="5">AT hook motif</fullName>
    </submittedName>
</protein>
<evidence type="ECO:0000256" key="1">
    <source>
        <dbReference type="ARBA" id="ARBA00022741"/>
    </source>
</evidence>
<keyword evidence="6" id="KW-1185">Reference proteome</keyword>